<evidence type="ECO:0000313" key="4">
    <source>
        <dbReference type="Proteomes" id="UP000314294"/>
    </source>
</evidence>
<dbReference type="InterPro" id="IPR040346">
    <property type="entry name" value="GEX1/Brambleberry"/>
</dbReference>
<comment type="caution">
    <text evidence="3">The sequence shown here is derived from an EMBL/GenBank/DDBJ whole genome shotgun (WGS) entry which is preliminary data.</text>
</comment>
<dbReference type="PANTHER" id="PTHR33538:SF1">
    <property type="entry name" value="PROTEIN BRAMBLEBERRY"/>
    <property type="match status" value="1"/>
</dbReference>
<keyword evidence="2" id="KW-1133">Transmembrane helix</keyword>
<proteinExistence type="predicted"/>
<keyword evidence="2" id="KW-0472">Membrane</keyword>
<protein>
    <submittedName>
        <fullName evidence="3">Protein brambleberry</fullName>
    </submittedName>
</protein>
<accession>A0A4Z2IGE6</accession>
<reference evidence="3 4" key="1">
    <citation type="submission" date="2019-03" db="EMBL/GenBank/DDBJ databases">
        <title>First draft genome of Liparis tanakae, snailfish: a comprehensive survey of snailfish specific genes.</title>
        <authorList>
            <person name="Kim W."/>
            <person name="Song I."/>
            <person name="Jeong J.-H."/>
            <person name="Kim D."/>
            <person name="Kim S."/>
            <person name="Ryu S."/>
            <person name="Song J.Y."/>
            <person name="Lee S.K."/>
        </authorList>
    </citation>
    <scope>NUCLEOTIDE SEQUENCE [LARGE SCALE GENOMIC DNA]</scope>
    <source>
        <tissue evidence="3">Muscle</tissue>
    </source>
</reference>
<keyword evidence="2" id="KW-0812">Transmembrane</keyword>
<dbReference type="OrthoDB" id="5978806at2759"/>
<organism evidence="3 4">
    <name type="scientific">Liparis tanakae</name>
    <name type="common">Tanaka's snailfish</name>
    <dbReference type="NCBI Taxonomy" id="230148"/>
    <lineage>
        <taxon>Eukaryota</taxon>
        <taxon>Metazoa</taxon>
        <taxon>Chordata</taxon>
        <taxon>Craniata</taxon>
        <taxon>Vertebrata</taxon>
        <taxon>Euteleostomi</taxon>
        <taxon>Actinopterygii</taxon>
        <taxon>Neopterygii</taxon>
        <taxon>Teleostei</taxon>
        <taxon>Neoteleostei</taxon>
        <taxon>Acanthomorphata</taxon>
        <taxon>Eupercaria</taxon>
        <taxon>Perciformes</taxon>
        <taxon>Cottioidei</taxon>
        <taxon>Cottales</taxon>
        <taxon>Liparidae</taxon>
        <taxon>Liparis</taxon>
    </lineage>
</organism>
<evidence type="ECO:0000256" key="1">
    <source>
        <dbReference type="SAM" id="MobiDB-lite"/>
    </source>
</evidence>
<dbReference type="Proteomes" id="UP000314294">
    <property type="component" value="Unassembled WGS sequence"/>
</dbReference>
<name>A0A4Z2IGE6_9TELE</name>
<feature type="transmembrane region" description="Helical" evidence="2">
    <location>
        <begin position="258"/>
        <end position="280"/>
    </location>
</feature>
<feature type="region of interest" description="Disordered" evidence="1">
    <location>
        <begin position="403"/>
        <end position="426"/>
    </location>
</feature>
<feature type="compositionally biased region" description="Polar residues" evidence="1">
    <location>
        <begin position="407"/>
        <end position="426"/>
    </location>
</feature>
<dbReference type="PANTHER" id="PTHR33538">
    <property type="entry name" value="PROTEIN GAMETE EXPRESSED 1"/>
    <property type="match status" value="1"/>
</dbReference>
<sequence length="462" mass="50984">MTTADERFLAESKLMELSPLDSCHYREGQLALKELTAASLDKLLDGHSALQAQQGKLYEGQGQMESSMRDNLERLGQEKALIASGQELVAQLIQGITKRMENVSEHLQVQGSEVQDSHKAIVRDLADVSHQAQDIHQKIDHSMSEFLRYQDQTSRYYADLMNQLERMNGTLGATLHFLDDMQSRIEERLHMIQGYLGWAGLSLTAMWTCIAHTGYFVLCAVLLMFLRCPGFSRAVLLLTVSLNAVAEVNQQPALDLAGLSLLLLILALGHWFVSQLWACLQVRVKPASRLPPCDVVEPLKLPVSSCHSYPTSSTPQKNEKHCFLEQDDLLNQHSFISGNFGISAVSPPQRKPIAEARLMPIVGTRNHSNPRLPPQPVISAAVVADVIPRNLGGVFDAVSGSHDFENNSRSASPTPSHVSNSSLSGRQLCNGVTKTGKACKKRAALGQEYCRFHEGGYTSYVK</sequence>
<dbReference type="EMBL" id="SRLO01000089">
    <property type="protein sequence ID" value="TNN76857.1"/>
    <property type="molecule type" value="Genomic_DNA"/>
</dbReference>
<keyword evidence="4" id="KW-1185">Reference proteome</keyword>
<feature type="transmembrane region" description="Helical" evidence="2">
    <location>
        <begin position="195"/>
        <end position="223"/>
    </location>
</feature>
<dbReference type="AlphaFoldDB" id="A0A4Z2IGE6"/>
<evidence type="ECO:0000313" key="3">
    <source>
        <dbReference type="EMBL" id="TNN76857.1"/>
    </source>
</evidence>
<gene>
    <name evidence="3" type="primary">bmb</name>
    <name evidence="3" type="ORF">EYF80_012910</name>
</gene>
<evidence type="ECO:0000256" key="2">
    <source>
        <dbReference type="SAM" id="Phobius"/>
    </source>
</evidence>